<feature type="domain" description="C2H2-type" evidence="14">
    <location>
        <begin position="127"/>
        <end position="157"/>
    </location>
</feature>
<keyword evidence="3" id="KW-0479">Metal-binding</keyword>
<feature type="region of interest" description="Disordered" evidence="13">
    <location>
        <begin position="356"/>
        <end position="409"/>
    </location>
</feature>
<evidence type="ECO:0000256" key="2">
    <source>
        <dbReference type="ARBA" id="ARBA00009788"/>
    </source>
</evidence>
<dbReference type="InterPro" id="IPR009072">
    <property type="entry name" value="Histone-fold"/>
</dbReference>
<keyword evidence="5 11" id="KW-0863">Zinc-finger</keyword>
<keyword evidence="6" id="KW-0862">Zinc</keyword>
<dbReference type="Proteomes" id="UP000308199">
    <property type="component" value="Unassembled WGS sequence"/>
</dbReference>
<feature type="compositionally biased region" description="Acidic residues" evidence="13">
    <location>
        <begin position="463"/>
        <end position="473"/>
    </location>
</feature>
<dbReference type="FunFam" id="1.10.20.10:FF:000061">
    <property type="entry name" value="TFIID subunit"/>
    <property type="match status" value="1"/>
</dbReference>
<evidence type="ECO:0000256" key="7">
    <source>
        <dbReference type="ARBA" id="ARBA00023015"/>
    </source>
</evidence>
<dbReference type="PROSITE" id="PS00028">
    <property type="entry name" value="ZINC_FINGER_C2H2_1"/>
    <property type="match status" value="1"/>
</dbReference>
<accession>A0A4S4L656</accession>
<comment type="caution">
    <text evidence="15">The sequence shown here is derived from an EMBL/GenBank/DDBJ whole genome shotgun (WGS) entry which is preliminary data.</text>
</comment>
<gene>
    <name evidence="15" type="ORF">EW145_g4228</name>
</gene>
<feature type="compositionally biased region" description="Low complexity" evidence="13">
    <location>
        <begin position="436"/>
        <end position="462"/>
    </location>
</feature>
<evidence type="ECO:0000256" key="13">
    <source>
        <dbReference type="SAM" id="MobiDB-lite"/>
    </source>
</evidence>
<evidence type="ECO:0000256" key="8">
    <source>
        <dbReference type="ARBA" id="ARBA00023163"/>
    </source>
</evidence>
<reference evidence="15 16" key="1">
    <citation type="submission" date="2019-02" db="EMBL/GenBank/DDBJ databases">
        <title>Genome sequencing of the rare red list fungi Phellinidium pouzarii.</title>
        <authorList>
            <person name="Buettner E."/>
            <person name="Kellner H."/>
        </authorList>
    </citation>
    <scope>NUCLEOTIDE SEQUENCE [LARGE SCALE GENOMIC DNA]</scope>
    <source>
        <strain evidence="15 16">DSM 108285</strain>
    </source>
</reference>
<dbReference type="EMBL" id="SGPK01000207">
    <property type="protein sequence ID" value="THH06238.1"/>
    <property type="molecule type" value="Genomic_DNA"/>
</dbReference>
<evidence type="ECO:0000256" key="6">
    <source>
        <dbReference type="ARBA" id="ARBA00022833"/>
    </source>
</evidence>
<keyword evidence="7" id="KW-0805">Transcription regulation</keyword>
<dbReference type="PANTHER" id="PTHR13218:SF8">
    <property type="entry name" value="TRANSCRIPTION INITIATION FACTOR TFIID SUBUNIT 11"/>
    <property type="match status" value="1"/>
</dbReference>
<dbReference type="Pfam" id="PF00096">
    <property type="entry name" value="zf-C2H2"/>
    <property type="match status" value="1"/>
</dbReference>
<evidence type="ECO:0000256" key="10">
    <source>
        <dbReference type="ARBA" id="ARBA00072882"/>
    </source>
</evidence>
<comment type="subcellular location">
    <subcellularLocation>
        <location evidence="1">Nucleus</location>
    </subcellularLocation>
</comment>
<dbReference type="PANTHER" id="PTHR13218">
    <property type="entry name" value="TRANSCRIPTION INITIATION FACTOR TFIID SUBUNIT 11-RELATED"/>
    <property type="match status" value="1"/>
</dbReference>
<evidence type="ECO:0000256" key="9">
    <source>
        <dbReference type="ARBA" id="ARBA00023242"/>
    </source>
</evidence>
<evidence type="ECO:0000259" key="14">
    <source>
        <dbReference type="PROSITE" id="PS50157"/>
    </source>
</evidence>
<evidence type="ECO:0000256" key="1">
    <source>
        <dbReference type="ARBA" id="ARBA00004123"/>
    </source>
</evidence>
<dbReference type="FunFam" id="3.30.160.60:FF:000201">
    <property type="entry name" value="C2H2 finger domain protein (Gli3)"/>
    <property type="match status" value="1"/>
</dbReference>
<feature type="compositionally biased region" description="Polar residues" evidence="13">
    <location>
        <begin position="1"/>
        <end position="17"/>
    </location>
</feature>
<dbReference type="Pfam" id="PF04719">
    <property type="entry name" value="TAFII28"/>
    <property type="match status" value="1"/>
</dbReference>
<dbReference type="Gene3D" id="1.10.20.10">
    <property type="entry name" value="Histone, subunit A"/>
    <property type="match status" value="1"/>
</dbReference>
<evidence type="ECO:0000256" key="4">
    <source>
        <dbReference type="ARBA" id="ARBA00022737"/>
    </source>
</evidence>
<evidence type="ECO:0000256" key="12">
    <source>
        <dbReference type="SAM" id="Coils"/>
    </source>
</evidence>
<dbReference type="GO" id="GO:0005669">
    <property type="term" value="C:transcription factor TFIID complex"/>
    <property type="evidence" value="ECO:0007669"/>
    <property type="project" value="InterPro"/>
</dbReference>
<dbReference type="AlphaFoldDB" id="A0A4S4L656"/>
<evidence type="ECO:0000256" key="5">
    <source>
        <dbReference type="ARBA" id="ARBA00022771"/>
    </source>
</evidence>
<proteinExistence type="inferred from homology"/>
<keyword evidence="16" id="KW-1185">Reference proteome</keyword>
<feature type="region of interest" description="Disordered" evidence="13">
    <location>
        <begin position="422"/>
        <end position="473"/>
    </location>
</feature>
<dbReference type="PROSITE" id="PS50157">
    <property type="entry name" value="ZINC_FINGER_C2H2_2"/>
    <property type="match status" value="2"/>
</dbReference>
<evidence type="ECO:0000313" key="16">
    <source>
        <dbReference type="Proteomes" id="UP000308199"/>
    </source>
</evidence>
<evidence type="ECO:0000256" key="3">
    <source>
        <dbReference type="ARBA" id="ARBA00022723"/>
    </source>
</evidence>
<dbReference type="InterPro" id="IPR013087">
    <property type="entry name" value="Znf_C2H2_type"/>
</dbReference>
<dbReference type="Gene3D" id="3.30.160.60">
    <property type="entry name" value="Classic Zinc Finger"/>
    <property type="match status" value="2"/>
</dbReference>
<evidence type="ECO:0000256" key="11">
    <source>
        <dbReference type="PROSITE-ProRule" id="PRU00042"/>
    </source>
</evidence>
<dbReference type="CDD" id="cd08048">
    <property type="entry name" value="HFD_TAF11"/>
    <property type="match status" value="1"/>
</dbReference>
<feature type="region of interest" description="Disordered" evidence="13">
    <location>
        <begin position="149"/>
        <end position="214"/>
    </location>
</feature>
<keyword evidence="12" id="KW-0175">Coiled coil</keyword>
<sequence>MVHSRQGSASPTFSPRSLSPYFPPGVGGEQGVWDSSLDIEMSASRPVSPSLPEGHSGDQEVDSVTCLWDQCGEPFSQLQTLIDHIHNGMNKSAYTCEWATCSRRGIQQASRFALISHIRAHTGEKPFTCPLPECDKSFTRSDAMAKHMRLQHNIPPPLPGRGGSRKRKRDESNEAEGAGTPGSNSQAPVFKVEGHTPTDLSVPAPWTEHDDAPGVTPPFDERIDYLYPPPNPRSTSPGGMSAVSGGGDEHDDSIPVHLLQHLDRQTGKILGRSPEMVRYLIMKAKHRFVLEQHESLLEELRVVRNEERRAREKKEETLDEVLRSYLGSVTVSIKFIVGYERAYVKQARVFSATPEQNQMSTFQASTPGPSTPSIGGGRTKSTSSMKKGRKSRGASIAAGSPDVQSGPTIQWATPIQTSVSDTLATGSMGAGGDDTTGGVASPAVASGSSRAGVVPAPGTGAAADDDGEGDEDLLPDMADDDYSAQLSWQSQSKDNLKVLMDNFSAEQYDRYESYRRNALPKQAVRRVIQQTLGQQVSTPVAQVVAGFAKVFVGEIVEKARRVQQSRGETGPLSPDHLREAYREYQEEAGRVGAARPVRGKKLFSR</sequence>
<dbReference type="InterPro" id="IPR056436">
    <property type="entry name" value="Znf-C2H2_ZIC1-5/GLI1-3-like"/>
</dbReference>
<keyword evidence="9" id="KW-0539">Nucleus</keyword>
<dbReference type="InterPro" id="IPR006809">
    <property type="entry name" value="TAFII28_dom"/>
</dbReference>
<feature type="coiled-coil region" evidence="12">
    <location>
        <begin position="290"/>
        <end position="324"/>
    </location>
</feature>
<organism evidence="15 16">
    <name type="scientific">Phellinidium pouzarii</name>
    <dbReference type="NCBI Taxonomy" id="167371"/>
    <lineage>
        <taxon>Eukaryota</taxon>
        <taxon>Fungi</taxon>
        <taxon>Dikarya</taxon>
        <taxon>Basidiomycota</taxon>
        <taxon>Agaricomycotina</taxon>
        <taxon>Agaricomycetes</taxon>
        <taxon>Hymenochaetales</taxon>
        <taxon>Hymenochaetaceae</taxon>
        <taxon>Phellinidium</taxon>
    </lineage>
</organism>
<dbReference type="GO" id="GO:0046982">
    <property type="term" value="F:protein heterodimerization activity"/>
    <property type="evidence" value="ECO:0007669"/>
    <property type="project" value="InterPro"/>
</dbReference>
<comment type="similarity">
    <text evidence="2">Belongs to the TAF11 family.</text>
</comment>
<dbReference type="OrthoDB" id="3437960at2759"/>
<dbReference type="GO" id="GO:0016251">
    <property type="term" value="F:RNA polymerase II general transcription initiation factor activity"/>
    <property type="evidence" value="ECO:0007669"/>
    <property type="project" value="TreeGrafter"/>
</dbReference>
<dbReference type="InterPro" id="IPR045127">
    <property type="entry name" value="TAF11-like"/>
</dbReference>
<dbReference type="GO" id="GO:0051123">
    <property type="term" value="P:RNA polymerase II preinitiation complex assembly"/>
    <property type="evidence" value="ECO:0007669"/>
    <property type="project" value="InterPro"/>
</dbReference>
<feature type="region of interest" description="Disordered" evidence="13">
    <location>
        <begin position="230"/>
        <end position="249"/>
    </location>
</feature>
<protein>
    <recommendedName>
        <fullName evidence="10">Transcription initiation factor TFIID subunit 11</fullName>
    </recommendedName>
</protein>
<dbReference type="Pfam" id="PF23561">
    <property type="entry name" value="zf-C2H2_15"/>
    <property type="match status" value="1"/>
</dbReference>
<dbReference type="SUPFAM" id="SSF47113">
    <property type="entry name" value="Histone-fold"/>
    <property type="match status" value="1"/>
</dbReference>
<dbReference type="SMART" id="SM00355">
    <property type="entry name" value="ZnF_C2H2"/>
    <property type="match status" value="3"/>
</dbReference>
<evidence type="ECO:0000313" key="15">
    <source>
        <dbReference type="EMBL" id="THH06238.1"/>
    </source>
</evidence>
<dbReference type="SUPFAM" id="SSF57667">
    <property type="entry name" value="beta-beta-alpha zinc fingers"/>
    <property type="match status" value="2"/>
</dbReference>
<keyword evidence="8" id="KW-0804">Transcription</keyword>
<keyword evidence="4" id="KW-0677">Repeat</keyword>
<dbReference type="InterPro" id="IPR036236">
    <property type="entry name" value="Znf_C2H2_sf"/>
</dbReference>
<name>A0A4S4L656_9AGAM</name>
<dbReference type="GO" id="GO:0008270">
    <property type="term" value="F:zinc ion binding"/>
    <property type="evidence" value="ECO:0007669"/>
    <property type="project" value="UniProtKB-KW"/>
</dbReference>
<feature type="domain" description="C2H2-type" evidence="14">
    <location>
        <begin position="94"/>
        <end position="126"/>
    </location>
</feature>
<feature type="region of interest" description="Disordered" evidence="13">
    <location>
        <begin position="1"/>
        <end position="21"/>
    </location>
</feature>